<comment type="subcellular location">
    <subcellularLocation>
        <location evidence="3">Cytoplasm</location>
    </subcellularLocation>
</comment>
<comment type="function">
    <text evidence="2">Specific and highly efficient GDP-D-glucose phosphorylase regulating the levels of GDP-D-glucose in cells.</text>
</comment>
<feature type="domain" description="GDPGP1-like N-terminal" evidence="14">
    <location>
        <begin position="23"/>
        <end position="203"/>
    </location>
</feature>
<organism evidence="15 16">
    <name type="scientific">Peronospora matthiolae</name>
    <dbReference type="NCBI Taxonomy" id="2874970"/>
    <lineage>
        <taxon>Eukaryota</taxon>
        <taxon>Sar</taxon>
        <taxon>Stramenopiles</taxon>
        <taxon>Oomycota</taxon>
        <taxon>Peronosporomycetes</taxon>
        <taxon>Peronosporales</taxon>
        <taxon>Peronosporaceae</taxon>
        <taxon>Peronospora</taxon>
    </lineage>
</organism>
<dbReference type="InterPro" id="IPR026506">
    <property type="entry name" value="GDPGP"/>
</dbReference>
<evidence type="ECO:0000259" key="13">
    <source>
        <dbReference type="Pfam" id="PF26216"/>
    </source>
</evidence>
<protein>
    <recommendedName>
        <fullName evidence="6">GDP-D-glucose phosphorylase 1</fullName>
        <ecNumber evidence="5">2.7.7.78</ecNumber>
    </recommendedName>
</protein>
<keyword evidence="10" id="KW-0548">Nucleotidyltransferase</keyword>
<dbReference type="EC" id="2.7.7.78" evidence="5"/>
<dbReference type="Pfam" id="PF26216">
    <property type="entry name" value="GDPGP1_C"/>
    <property type="match status" value="1"/>
</dbReference>
<dbReference type="GO" id="GO:0005085">
    <property type="term" value="F:guanyl-nucleotide exchange factor activity"/>
    <property type="evidence" value="ECO:0007669"/>
    <property type="project" value="UniProtKB-KW"/>
</dbReference>
<evidence type="ECO:0000256" key="7">
    <source>
        <dbReference type="ARBA" id="ARBA00022490"/>
    </source>
</evidence>
<sequence length="394" mass="44148">MSYPFKTPFCSEAVIYDPMSSSRLDELLSCQWDITASTGMLRTNVEDTMRRCVPGKLGLIVQFNPNHFQGKRPVDPQLLKVHMGDTFTNRNTSGFNFTLAKKAEFLSGLRFGTIEDQRLSSVRAIDIKTKKVEHFVLVNVAPLVRGHVLFLLDMDLVQPQKMTKKYMHYALGISREMQREDFALGFNSAGAWSSVNHFHLHGYFFPQHEDLRSVNFPVASQTREGLFRVGGVHVKHLPNWKTTCYVIEPEDGARDGAEVAEIAWTLLEVLQSEGIPHNLLVVGMVVFVFPRQLQRENCAAFSSDRASSDSDITIASISRLRIAVAELSGLVVVGDRADYENLTEDTFTTILVTQVSLSASEEAALTATWKNSLLSRYKVRFCDGNAGGWMSKSK</sequence>
<dbReference type="InterPro" id="IPR058866">
    <property type="entry name" value="GDPGP1_N"/>
</dbReference>
<comment type="caution">
    <text evidence="15">The sequence shown here is derived from an EMBL/GenBank/DDBJ whole genome shotgun (WGS) entry which is preliminary data.</text>
</comment>
<evidence type="ECO:0000256" key="2">
    <source>
        <dbReference type="ARBA" id="ARBA00003049"/>
    </source>
</evidence>
<evidence type="ECO:0000259" key="14">
    <source>
        <dbReference type="Pfam" id="PF26217"/>
    </source>
</evidence>
<gene>
    <name evidence="15" type="ORF">PM001_LOCUS21323</name>
</gene>
<evidence type="ECO:0000313" key="15">
    <source>
        <dbReference type="EMBL" id="CAK7936173.1"/>
    </source>
</evidence>
<comment type="similarity">
    <text evidence="4">Belongs to the GDPGP1 family.</text>
</comment>
<dbReference type="PANTHER" id="PTHR20884:SF8">
    <property type="entry name" value="GDP-D-GLUCOSE PHOSPHORYLASE 1"/>
    <property type="match status" value="1"/>
</dbReference>
<dbReference type="EMBL" id="CAKLBY020000223">
    <property type="protein sequence ID" value="CAK7936173.1"/>
    <property type="molecule type" value="Genomic_DNA"/>
</dbReference>
<dbReference type="Pfam" id="PF26217">
    <property type="entry name" value="GDPGP1_N"/>
    <property type="match status" value="1"/>
</dbReference>
<keyword evidence="8" id="KW-0344">Guanine-nucleotide releasing factor</keyword>
<evidence type="ECO:0000256" key="8">
    <source>
        <dbReference type="ARBA" id="ARBA00022658"/>
    </source>
</evidence>
<reference evidence="15" key="1">
    <citation type="submission" date="2024-01" db="EMBL/GenBank/DDBJ databases">
        <authorList>
            <person name="Webb A."/>
        </authorList>
    </citation>
    <scope>NUCLEOTIDE SEQUENCE</scope>
    <source>
        <strain evidence="15">Pm1</strain>
    </source>
</reference>
<evidence type="ECO:0000256" key="4">
    <source>
        <dbReference type="ARBA" id="ARBA00006451"/>
    </source>
</evidence>
<name>A0AAV1UR43_9STRA</name>
<dbReference type="GO" id="GO:0005737">
    <property type="term" value="C:cytoplasm"/>
    <property type="evidence" value="ECO:0007669"/>
    <property type="project" value="UniProtKB-SubCell"/>
</dbReference>
<keyword evidence="7" id="KW-0963">Cytoplasm</keyword>
<dbReference type="GO" id="GO:0016787">
    <property type="term" value="F:hydrolase activity"/>
    <property type="evidence" value="ECO:0007669"/>
    <property type="project" value="UniProtKB-KW"/>
</dbReference>
<evidence type="ECO:0000256" key="12">
    <source>
        <dbReference type="ARBA" id="ARBA00022801"/>
    </source>
</evidence>
<evidence type="ECO:0000256" key="1">
    <source>
        <dbReference type="ARBA" id="ARBA00000063"/>
    </source>
</evidence>
<evidence type="ECO:0000313" key="16">
    <source>
        <dbReference type="Proteomes" id="UP001162060"/>
    </source>
</evidence>
<keyword evidence="9" id="KW-0808">Transferase</keyword>
<dbReference type="Proteomes" id="UP001162060">
    <property type="component" value="Unassembled WGS sequence"/>
</dbReference>
<evidence type="ECO:0000256" key="9">
    <source>
        <dbReference type="ARBA" id="ARBA00022679"/>
    </source>
</evidence>
<accession>A0AAV1UR43</accession>
<keyword evidence="11" id="KW-0547">Nucleotide-binding</keyword>
<evidence type="ECO:0000256" key="5">
    <source>
        <dbReference type="ARBA" id="ARBA00012507"/>
    </source>
</evidence>
<comment type="catalytic activity">
    <reaction evidence="1">
        <text>GDP-alpha-D-glucose + phosphate = alpha-D-glucose 1-phosphate + GDP + H(+)</text>
        <dbReference type="Rhea" id="RHEA:30387"/>
        <dbReference type="ChEBI" id="CHEBI:15378"/>
        <dbReference type="ChEBI" id="CHEBI:43474"/>
        <dbReference type="ChEBI" id="CHEBI:58189"/>
        <dbReference type="ChEBI" id="CHEBI:58601"/>
        <dbReference type="ChEBI" id="CHEBI:62230"/>
        <dbReference type="EC" id="2.7.7.78"/>
    </reaction>
</comment>
<dbReference type="AlphaFoldDB" id="A0AAV1UR43"/>
<feature type="domain" description="GDPGP1-like C-terminal" evidence="13">
    <location>
        <begin position="228"/>
        <end position="365"/>
    </location>
</feature>
<evidence type="ECO:0000256" key="3">
    <source>
        <dbReference type="ARBA" id="ARBA00004496"/>
    </source>
</evidence>
<dbReference type="GO" id="GO:0080048">
    <property type="term" value="F:GDP-D-glucose phosphorylase activity"/>
    <property type="evidence" value="ECO:0007669"/>
    <property type="project" value="UniProtKB-EC"/>
</dbReference>
<dbReference type="InterPro" id="IPR058865">
    <property type="entry name" value="GDPGP1_C"/>
</dbReference>
<dbReference type="GO" id="GO:0006006">
    <property type="term" value="P:glucose metabolic process"/>
    <property type="evidence" value="ECO:0007669"/>
    <property type="project" value="TreeGrafter"/>
</dbReference>
<evidence type="ECO:0000256" key="6">
    <source>
        <dbReference type="ARBA" id="ARBA00018857"/>
    </source>
</evidence>
<proteinExistence type="inferred from homology"/>
<evidence type="ECO:0000256" key="10">
    <source>
        <dbReference type="ARBA" id="ARBA00022695"/>
    </source>
</evidence>
<keyword evidence="12" id="KW-0378">Hydrolase</keyword>
<evidence type="ECO:0000256" key="11">
    <source>
        <dbReference type="ARBA" id="ARBA00022741"/>
    </source>
</evidence>
<dbReference type="GO" id="GO:0000166">
    <property type="term" value="F:nucleotide binding"/>
    <property type="evidence" value="ECO:0007669"/>
    <property type="project" value="UniProtKB-KW"/>
</dbReference>
<dbReference type="PANTHER" id="PTHR20884">
    <property type="entry name" value="GDP-D-GLUCOSE PHOSPHORYLASE 1"/>
    <property type="match status" value="1"/>
</dbReference>